<dbReference type="PANTHER" id="PTHR47359">
    <property type="entry name" value="PEPTIDOGLYCAN DL-ENDOPEPTIDASE CWLO"/>
    <property type="match status" value="1"/>
</dbReference>
<evidence type="ECO:0000256" key="1">
    <source>
        <dbReference type="ARBA" id="ARBA00007074"/>
    </source>
</evidence>
<dbReference type="Proteomes" id="UP000185547">
    <property type="component" value="Unassembled WGS sequence"/>
</dbReference>
<name>A0A9X8NA33_9CORY</name>
<dbReference type="InterPro" id="IPR000064">
    <property type="entry name" value="NLP_P60_dom"/>
</dbReference>
<accession>A0A9X8NA33</accession>
<evidence type="ECO:0000256" key="5">
    <source>
        <dbReference type="SAM" id="MobiDB-lite"/>
    </source>
</evidence>
<dbReference type="Pfam" id="PF00877">
    <property type="entry name" value="NLPC_P60"/>
    <property type="match status" value="1"/>
</dbReference>
<protein>
    <submittedName>
        <fullName evidence="7">Cell wall-associated hydrolase, NlpC family</fullName>
    </submittedName>
</protein>
<feature type="region of interest" description="Disordered" evidence="5">
    <location>
        <begin position="216"/>
        <end position="276"/>
    </location>
</feature>
<evidence type="ECO:0000256" key="2">
    <source>
        <dbReference type="ARBA" id="ARBA00022670"/>
    </source>
</evidence>
<dbReference type="Gene3D" id="3.90.1720.10">
    <property type="entry name" value="endopeptidase domain like (from Nostoc punctiforme)"/>
    <property type="match status" value="1"/>
</dbReference>
<feature type="compositionally biased region" description="Polar residues" evidence="5">
    <location>
        <begin position="237"/>
        <end position="251"/>
    </location>
</feature>
<keyword evidence="8" id="KW-1185">Reference proteome</keyword>
<comment type="similarity">
    <text evidence="1">Belongs to the peptidase C40 family.</text>
</comment>
<dbReference type="RefSeq" id="WP_063936720.1">
    <property type="nucleotide sequence ID" value="NZ_FTMH01000001.1"/>
</dbReference>
<gene>
    <name evidence="7" type="ORF">SAMN05421802_10162</name>
</gene>
<evidence type="ECO:0000256" key="4">
    <source>
        <dbReference type="ARBA" id="ARBA00022807"/>
    </source>
</evidence>
<comment type="caution">
    <text evidence="7">The sequence shown here is derived from an EMBL/GenBank/DDBJ whole genome shotgun (WGS) entry which is preliminary data.</text>
</comment>
<dbReference type="AlphaFoldDB" id="A0A9X8NA33"/>
<dbReference type="NCBIfam" id="NF046048">
    <property type="entry name" value="NlpC_P60_DIP1281"/>
    <property type="match status" value="1"/>
</dbReference>
<proteinExistence type="inferred from homology"/>
<dbReference type="PANTHER" id="PTHR47359:SF3">
    <property type="entry name" value="NLP_P60 DOMAIN-CONTAINING PROTEIN-RELATED"/>
    <property type="match status" value="1"/>
</dbReference>
<dbReference type="PROSITE" id="PS51935">
    <property type="entry name" value="NLPC_P60"/>
    <property type="match status" value="1"/>
</dbReference>
<dbReference type="GO" id="GO:0008234">
    <property type="term" value="F:cysteine-type peptidase activity"/>
    <property type="evidence" value="ECO:0007669"/>
    <property type="project" value="UniProtKB-KW"/>
</dbReference>
<keyword evidence="4" id="KW-0788">Thiol protease</keyword>
<feature type="region of interest" description="Disordered" evidence="5">
    <location>
        <begin position="120"/>
        <end position="139"/>
    </location>
</feature>
<keyword evidence="2" id="KW-0645">Protease</keyword>
<evidence type="ECO:0000256" key="3">
    <source>
        <dbReference type="ARBA" id="ARBA00022801"/>
    </source>
</evidence>
<keyword evidence="3 7" id="KW-0378">Hydrolase</keyword>
<dbReference type="SUPFAM" id="SSF54001">
    <property type="entry name" value="Cysteine proteinases"/>
    <property type="match status" value="1"/>
</dbReference>
<evidence type="ECO:0000313" key="8">
    <source>
        <dbReference type="Proteomes" id="UP000185547"/>
    </source>
</evidence>
<evidence type="ECO:0000313" key="7">
    <source>
        <dbReference type="EMBL" id="SIP86385.1"/>
    </source>
</evidence>
<sequence length="576" mass="59745">MANPQRGTRFGRARNVLGATACAATISLVAGLVSPAANGQSSTSGMSELVTVVSRAQTDVDALNLDLGGLQESVNQSLVDLHDAQVKAEQARRGKDEAKRRLNEAQERVDALRAELDDLSRSQYRGSSPSDALVAVSGKDTQRDVLDRSLFLRQRSEEKRAKLAEAEQARAEAANEEATLRQASELADASEAEAKQAEASARELLDANRAALEASVAERDAAQSQLDSAQKELDQQRPAQTDKAQVDQAQTEVEADAPQAQPETPDTAAAESDNAIAADPYAATLTVSKGDTTYEVPEEVVDLVRQRVSNDAPEAPEPSRETVVDAVRTVAQTSSDSDTAALSSTAGLPALDSDTIAKVGAVAAGIAMVGGVAANHGSFDNSNADAAELVTAFADGLNGALGTVEQTSDTTETADSTDSLSAVLPEVETAADVSAKSQKSVAAVSDSSQVEAVIARAQSQIGTPYVWGGGDANGPTTGVNGGSVSGFDCSGLVLYAFAAAGVALPHYTGYQYQRGTQVPVNEAQRGDLLFWGPGGNQHVAIYLGDGTMIEAPQAGQNVTIAPVRWSGMAPNAVRLL</sequence>
<dbReference type="InterPro" id="IPR051794">
    <property type="entry name" value="PG_Endopeptidase_C40"/>
</dbReference>
<dbReference type="InterPro" id="IPR038765">
    <property type="entry name" value="Papain-like_cys_pep_sf"/>
</dbReference>
<feature type="domain" description="NlpC/P60" evidence="6">
    <location>
        <begin position="447"/>
        <end position="576"/>
    </location>
</feature>
<dbReference type="GO" id="GO:0006508">
    <property type="term" value="P:proteolysis"/>
    <property type="evidence" value="ECO:0007669"/>
    <property type="project" value="UniProtKB-KW"/>
</dbReference>
<evidence type="ECO:0000259" key="6">
    <source>
        <dbReference type="PROSITE" id="PS51935"/>
    </source>
</evidence>
<feature type="compositionally biased region" description="Low complexity" evidence="5">
    <location>
        <begin position="266"/>
        <end position="276"/>
    </location>
</feature>
<feature type="compositionally biased region" description="Polar residues" evidence="5">
    <location>
        <begin position="121"/>
        <end position="130"/>
    </location>
</feature>
<organism evidence="7 8">
    <name type="scientific">Corynebacterium afermentans</name>
    <dbReference type="NCBI Taxonomy" id="38286"/>
    <lineage>
        <taxon>Bacteria</taxon>
        <taxon>Bacillati</taxon>
        <taxon>Actinomycetota</taxon>
        <taxon>Actinomycetes</taxon>
        <taxon>Mycobacteriales</taxon>
        <taxon>Corynebacteriaceae</taxon>
        <taxon>Corynebacterium</taxon>
    </lineage>
</organism>
<dbReference type="EMBL" id="FTMH01000001">
    <property type="protein sequence ID" value="SIP86385.1"/>
    <property type="molecule type" value="Genomic_DNA"/>
</dbReference>
<reference evidence="7 8" key="1">
    <citation type="submission" date="2017-01" db="EMBL/GenBank/DDBJ databases">
        <authorList>
            <person name="Varghese N."/>
            <person name="Submissions S."/>
        </authorList>
    </citation>
    <scope>NUCLEOTIDE SEQUENCE [LARGE SCALE GENOMIC DNA]</scope>
    <source>
        <strain evidence="7 8">DSM 44280</strain>
    </source>
</reference>
<feature type="region of interest" description="Disordered" evidence="5">
    <location>
        <begin position="88"/>
        <end position="107"/>
    </location>
</feature>